<proteinExistence type="predicted"/>
<dbReference type="GO" id="GO:0005615">
    <property type="term" value="C:extracellular space"/>
    <property type="evidence" value="ECO:0007669"/>
    <property type="project" value="InterPro"/>
</dbReference>
<organism evidence="2 3">
    <name type="scientific">Python bivittatus</name>
    <name type="common">Burmese python</name>
    <name type="synonym">Python molurus bivittatus</name>
    <dbReference type="NCBI Taxonomy" id="176946"/>
    <lineage>
        <taxon>Eukaryota</taxon>
        <taxon>Metazoa</taxon>
        <taxon>Chordata</taxon>
        <taxon>Craniata</taxon>
        <taxon>Vertebrata</taxon>
        <taxon>Euteleostomi</taxon>
        <taxon>Lepidosauria</taxon>
        <taxon>Squamata</taxon>
        <taxon>Bifurcata</taxon>
        <taxon>Unidentata</taxon>
        <taxon>Episquamata</taxon>
        <taxon>Toxicofera</taxon>
        <taxon>Serpentes</taxon>
        <taxon>Henophidia</taxon>
        <taxon>Pythonidae</taxon>
        <taxon>Python</taxon>
    </lineage>
</organism>
<dbReference type="Pfam" id="PF07678">
    <property type="entry name" value="TED_complement"/>
    <property type="match status" value="1"/>
</dbReference>
<evidence type="ECO:0000313" key="3">
    <source>
        <dbReference type="RefSeq" id="XP_007445255.3"/>
    </source>
</evidence>
<gene>
    <name evidence="3" type="primary">LOC103061570</name>
</gene>
<dbReference type="KEGG" id="pbi:103061570"/>
<protein>
    <submittedName>
        <fullName evidence="3">Complement C4-B-like</fullName>
    </submittedName>
</protein>
<dbReference type="GeneID" id="103061570"/>
<feature type="non-terminal residue" evidence="3">
    <location>
        <position position="1"/>
    </location>
</feature>
<dbReference type="InterPro" id="IPR008930">
    <property type="entry name" value="Terpenoid_cyclase/PrenylTrfase"/>
</dbReference>
<evidence type="ECO:0000259" key="1">
    <source>
        <dbReference type="Pfam" id="PF07678"/>
    </source>
</evidence>
<keyword evidence="2" id="KW-1185">Reference proteome</keyword>
<dbReference type="PANTHER" id="PTHR11412:SF86">
    <property type="entry name" value="COMPLEMENT C4-A-RELATED"/>
    <property type="match status" value="1"/>
</dbReference>
<dbReference type="GO" id="GO:0006956">
    <property type="term" value="P:complement activation"/>
    <property type="evidence" value="ECO:0007669"/>
    <property type="project" value="TreeGrafter"/>
</dbReference>
<name>A0A9F2RE06_PYTBI</name>
<dbReference type="InterPro" id="IPR011626">
    <property type="entry name" value="Alpha-macroglobulin_TED"/>
</dbReference>
<accession>A0A9F2RE06</accession>
<dbReference type="Proteomes" id="UP000695026">
    <property type="component" value="Unplaced"/>
</dbReference>
<dbReference type="Gene3D" id="1.50.10.20">
    <property type="match status" value="1"/>
</dbReference>
<evidence type="ECO:0000313" key="2">
    <source>
        <dbReference type="Proteomes" id="UP000695026"/>
    </source>
</evidence>
<dbReference type="InterPro" id="IPR050473">
    <property type="entry name" value="A2M/Complement_sys"/>
</dbReference>
<dbReference type="AlphaFoldDB" id="A0A9F2RE06"/>
<dbReference type="PANTHER" id="PTHR11412">
    <property type="entry name" value="MACROGLOBULIN / COMPLEMENT"/>
    <property type="match status" value="1"/>
</dbReference>
<dbReference type="SUPFAM" id="SSF48239">
    <property type="entry name" value="Terpenoid cyclases/Protein prenyltransferases"/>
    <property type="match status" value="1"/>
</dbReference>
<reference evidence="3" key="1">
    <citation type="submission" date="2025-08" db="UniProtKB">
        <authorList>
            <consortium name="RefSeq"/>
        </authorList>
    </citation>
    <scope>IDENTIFICATION</scope>
    <source>
        <tissue evidence="3">Liver</tissue>
    </source>
</reference>
<dbReference type="RefSeq" id="XP_007445255.3">
    <property type="nucleotide sequence ID" value="XM_007445193.3"/>
</dbReference>
<feature type="domain" description="Alpha-macroglobulin-like TED" evidence="1">
    <location>
        <begin position="55"/>
        <end position="210"/>
    </location>
</feature>
<sequence>VIPTGRYNTVTKAVHQPRLKQPPFKLSVLLGCPTCLVQGSRELTHLASASACFRLTAFVVKVLSLSQKYQAVDSAGIRGSVQWLLGKQESDGSFVDSNPVYHRDMQGGVGGLRGGPALTAFVTIALKEALPLYEAEEDDEEAERQKQEQLSNLRNSLDRATTYLARALNDQSLGPYPVAISSYALALASEDQSAISVAGSRLKELSMEDNSILSLSSSS</sequence>